<dbReference type="GO" id="GO:0016763">
    <property type="term" value="F:pentosyltransferase activity"/>
    <property type="evidence" value="ECO:0007669"/>
    <property type="project" value="TreeGrafter"/>
</dbReference>
<keyword evidence="7 8" id="KW-0472">Membrane</keyword>
<evidence type="ECO:0000259" key="9">
    <source>
        <dbReference type="Pfam" id="PF24878"/>
    </source>
</evidence>
<dbReference type="EMBL" id="BIFS01000001">
    <property type="protein sequence ID" value="GCE16811.1"/>
    <property type="molecule type" value="Genomic_DNA"/>
</dbReference>
<evidence type="ECO:0000256" key="6">
    <source>
        <dbReference type="ARBA" id="ARBA00022989"/>
    </source>
</evidence>
<evidence type="ECO:0000313" key="11">
    <source>
        <dbReference type="Proteomes" id="UP000287188"/>
    </source>
</evidence>
<feature type="domain" description="Putative mannosyltransferase YkcA/B-like C-terminal" evidence="9">
    <location>
        <begin position="193"/>
        <end position="282"/>
    </location>
</feature>
<name>A0A402ACJ5_9CHLR</name>
<organism evidence="10 11">
    <name type="scientific">Dictyobacter kobayashii</name>
    <dbReference type="NCBI Taxonomy" id="2014872"/>
    <lineage>
        <taxon>Bacteria</taxon>
        <taxon>Bacillati</taxon>
        <taxon>Chloroflexota</taxon>
        <taxon>Ktedonobacteria</taxon>
        <taxon>Ktedonobacterales</taxon>
        <taxon>Dictyobacteraceae</taxon>
        <taxon>Dictyobacter</taxon>
    </lineage>
</organism>
<dbReference type="InterPro" id="IPR050297">
    <property type="entry name" value="LipidA_mod_glycosyltrf_83"/>
</dbReference>
<keyword evidence="6 8" id="KW-1133">Transmembrane helix</keyword>
<evidence type="ECO:0000256" key="5">
    <source>
        <dbReference type="ARBA" id="ARBA00022692"/>
    </source>
</evidence>
<evidence type="ECO:0000256" key="4">
    <source>
        <dbReference type="ARBA" id="ARBA00022679"/>
    </source>
</evidence>
<feature type="transmembrane region" description="Helical" evidence="8">
    <location>
        <begin position="73"/>
        <end position="94"/>
    </location>
</feature>
<keyword evidence="11" id="KW-1185">Reference proteome</keyword>
<dbReference type="PANTHER" id="PTHR33908:SF3">
    <property type="entry name" value="UNDECAPRENYL PHOSPHATE-ALPHA-4-AMINO-4-DEOXY-L-ARABINOSE ARABINOSYL TRANSFERASE"/>
    <property type="match status" value="1"/>
</dbReference>
<protein>
    <recommendedName>
        <fullName evidence="9">Putative mannosyltransferase YkcA/B-like C-terminal domain-containing protein</fullName>
    </recommendedName>
</protein>
<dbReference type="Proteomes" id="UP000287188">
    <property type="component" value="Unassembled WGS sequence"/>
</dbReference>
<evidence type="ECO:0000256" key="8">
    <source>
        <dbReference type="SAM" id="Phobius"/>
    </source>
</evidence>
<comment type="subcellular location">
    <subcellularLocation>
        <location evidence="1">Cell membrane</location>
        <topology evidence="1">Multi-pass membrane protein</topology>
    </subcellularLocation>
</comment>
<reference evidence="11" key="1">
    <citation type="submission" date="2018-12" db="EMBL/GenBank/DDBJ databases">
        <title>Tengunoibacter tsumagoiensis gen. nov., sp. nov., Dictyobacter kobayashii sp. nov., D. alpinus sp. nov., and D. joshuensis sp. nov. and description of Dictyobacteraceae fam. nov. within the order Ktedonobacterales isolated from Tengu-no-mugimeshi.</title>
        <authorList>
            <person name="Wang C.M."/>
            <person name="Zheng Y."/>
            <person name="Sakai Y."/>
            <person name="Toyoda A."/>
            <person name="Minakuchi Y."/>
            <person name="Abe K."/>
            <person name="Yokota A."/>
            <person name="Yabe S."/>
        </authorList>
    </citation>
    <scope>NUCLEOTIDE SEQUENCE [LARGE SCALE GENOMIC DNA]</scope>
    <source>
        <strain evidence="11">Uno11</strain>
    </source>
</reference>
<dbReference type="RefSeq" id="WP_126548631.1">
    <property type="nucleotide sequence ID" value="NZ_BIFS01000001.1"/>
</dbReference>
<dbReference type="GO" id="GO:0009103">
    <property type="term" value="P:lipopolysaccharide biosynthetic process"/>
    <property type="evidence" value="ECO:0007669"/>
    <property type="project" value="UniProtKB-ARBA"/>
</dbReference>
<accession>A0A402ACJ5</accession>
<proteinExistence type="predicted"/>
<dbReference type="AlphaFoldDB" id="A0A402ACJ5"/>
<keyword evidence="4" id="KW-0808">Transferase</keyword>
<comment type="caution">
    <text evidence="10">The sequence shown here is derived from an EMBL/GenBank/DDBJ whole genome shotgun (WGS) entry which is preliminary data.</text>
</comment>
<keyword evidence="3" id="KW-0328">Glycosyltransferase</keyword>
<keyword evidence="2" id="KW-1003">Cell membrane</keyword>
<dbReference type="GO" id="GO:0010041">
    <property type="term" value="P:response to iron(III) ion"/>
    <property type="evidence" value="ECO:0007669"/>
    <property type="project" value="TreeGrafter"/>
</dbReference>
<feature type="transmembrane region" description="Helical" evidence="8">
    <location>
        <begin position="106"/>
        <end position="128"/>
    </location>
</feature>
<evidence type="ECO:0000313" key="10">
    <source>
        <dbReference type="EMBL" id="GCE16811.1"/>
    </source>
</evidence>
<dbReference type="Pfam" id="PF24878">
    <property type="entry name" value="YkcB_C"/>
    <property type="match status" value="1"/>
</dbReference>
<sequence length="316" mass="32461">MLTIAIFFSAASFFHQYYLSTLAPAICALFGIGIVVMWQDYRRAGWHGWLLPLALILTALEQIYIIATDPSWGSWLIPVIAIVCALAAAILFLARLLPRLAFTTRLLLSVVGLALAALLLTSAVWSAIPAVNNIVADLPTAGASQQGFGGGGAGTGRRFAFDRQGTTSGQQAPTGGAPANAGGAPGGNVDSALLKYLEANQGSTKYLLAVPSSQSADSIILSTNKAVMALGGFSGSDPILTSSQLKALVANNTVRYFLLNSAGGFGEGPGGQSSSATSWVTQSCTVVSSSQWQSSSATSTGGFGGSSHLYDCKAAS</sequence>
<feature type="transmembrane region" description="Helical" evidence="8">
    <location>
        <begin position="17"/>
        <end position="37"/>
    </location>
</feature>
<dbReference type="OrthoDB" id="9810398at2"/>
<evidence type="ECO:0000256" key="2">
    <source>
        <dbReference type="ARBA" id="ARBA00022475"/>
    </source>
</evidence>
<feature type="transmembrane region" description="Helical" evidence="8">
    <location>
        <begin position="49"/>
        <end position="67"/>
    </location>
</feature>
<evidence type="ECO:0000256" key="3">
    <source>
        <dbReference type="ARBA" id="ARBA00022676"/>
    </source>
</evidence>
<evidence type="ECO:0000256" key="7">
    <source>
        <dbReference type="ARBA" id="ARBA00023136"/>
    </source>
</evidence>
<gene>
    <name evidence="10" type="ORF">KDK_06110</name>
</gene>
<dbReference type="InterPro" id="IPR056785">
    <property type="entry name" value="YkcA/B-like_C"/>
</dbReference>
<dbReference type="PANTHER" id="PTHR33908">
    <property type="entry name" value="MANNOSYLTRANSFERASE YKCB-RELATED"/>
    <property type="match status" value="1"/>
</dbReference>
<keyword evidence="5 8" id="KW-0812">Transmembrane</keyword>
<dbReference type="GO" id="GO:0005886">
    <property type="term" value="C:plasma membrane"/>
    <property type="evidence" value="ECO:0007669"/>
    <property type="project" value="UniProtKB-SubCell"/>
</dbReference>
<evidence type="ECO:0000256" key="1">
    <source>
        <dbReference type="ARBA" id="ARBA00004651"/>
    </source>
</evidence>